<dbReference type="Proteomes" id="UP000784294">
    <property type="component" value="Unassembled WGS sequence"/>
</dbReference>
<accession>A0A448WVK3</accession>
<evidence type="ECO:0000313" key="1">
    <source>
        <dbReference type="EMBL" id="VEL21306.1"/>
    </source>
</evidence>
<evidence type="ECO:0000313" key="2">
    <source>
        <dbReference type="Proteomes" id="UP000784294"/>
    </source>
</evidence>
<keyword evidence="2" id="KW-1185">Reference proteome</keyword>
<proteinExistence type="predicted"/>
<comment type="caution">
    <text evidence="1">The sequence shown here is derived from an EMBL/GenBank/DDBJ whole genome shotgun (WGS) entry which is preliminary data.</text>
</comment>
<sequence>MLIGCLFVTIPSSQRYCRRPPGNCRFFHPPEHIRHQLLLTRFERSGPHRLLTPAPASSPRHQARLVVGLSGQRGGVQSIGQLSRTNQTGGLHLGNCRHSTCPLPLHSPEAVFGVALDRSQVTGTSRDTEQASPASHGLICPEDLIPRALVSAVGLRAQPASDSTGWRIGNEELLPNCWQKASSEGIKALSETRRFVGMTEPDSTPGRQQLTEIRLQPAVLWPKLTEWMSRNDWHSLLLSSLSDLFPSRLAASNTSPELDLQARINKVVSPNFLARNQKMFIPITHSG</sequence>
<protein>
    <submittedName>
        <fullName evidence="1">Uncharacterized protein</fullName>
    </submittedName>
</protein>
<dbReference type="AlphaFoldDB" id="A0A448WVK3"/>
<reference evidence="1" key="1">
    <citation type="submission" date="2018-11" db="EMBL/GenBank/DDBJ databases">
        <authorList>
            <consortium name="Pathogen Informatics"/>
        </authorList>
    </citation>
    <scope>NUCLEOTIDE SEQUENCE</scope>
</reference>
<organism evidence="1 2">
    <name type="scientific">Protopolystoma xenopodis</name>
    <dbReference type="NCBI Taxonomy" id="117903"/>
    <lineage>
        <taxon>Eukaryota</taxon>
        <taxon>Metazoa</taxon>
        <taxon>Spiralia</taxon>
        <taxon>Lophotrochozoa</taxon>
        <taxon>Platyhelminthes</taxon>
        <taxon>Monogenea</taxon>
        <taxon>Polyopisthocotylea</taxon>
        <taxon>Polystomatidea</taxon>
        <taxon>Polystomatidae</taxon>
        <taxon>Protopolystoma</taxon>
    </lineage>
</organism>
<name>A0A448WVK3_9PLAT</name>
<dbReference type="EMBL" id="CAAALY010050622">
    <property type="protein sequence ID" value="VEL21306.1"/>
    <property type="molecule type" value="Genomic_DNA"/>
</dbReference>
<gene>
    <name evidence="1" type="ORF">PXEA_LOCUS14746</name>
</gene>